<dbReference type="EMBL" id="JASVWF010000008">
    <property type="protein sequence ID" value="MDL5159745.1"/>
    <property type="molecule type" value="Genomic_DNA"/>
</dbReference>
<dbReference type="PANTHER" id="PTHR31009">
    <property type="entry name" value="S-ADENOSYL-L-METHIONINE:CARBOXYL METHYLTRANSFERASE FAMILY PROTEIN"/>
    <property type="match status" value="1"/>
</dbReference>
<proteinExistence type="predicted"/>
<dbReference type="InterPro" id="IPR029063">
    <property type="entry name" value="SAM-dependent_MTases_sf"/>
</dbReference>
<gene>
    <name evidence="3" type="ORF">QRT03_27515</name>
</gene>
<keyword evidence="1" id="KW-0479">Metal-binding</keyword>
<accession>A0ABT7MGD2</accession>
<evidence type="ECO:0000256" key="2">
    <source>
        <dbReference type="ARBA" id="ARBA00022842"/>
    </source>
</evidence>
<dbReference type="Gene3D" id="3.40.50.150">
    <property type="entry name" value="Vaccinia Virus protein VP39"/>
    <property type="match status" value="1"/>
</dbReference>
<keyword evidence="4" id="KW-1185">Reference proteome</keyword>
<dbReference type="Pfam" id="PF03492">
    <property type="entry name" value="Methyltransf_7"/>
    <property type="match status" value="1"/>
</dbReference>
<dbReference type="Gene3D" id="1.10.1200.270">
    <property type="entry name" value="Methyltransferase, alpha-helical capping domain"/>
    <property type="match status" value="1"/>
</dbReference>
<name>A0ABT7MGD2_9PSEU</name>
<dbReference type="Proteomes" id="UP001231924">
    <property type="component" value="Unassembled WGS sequence"/>
</dbReference>
<evidence type="ECO:0000256" key="1">
    <source>
        <dbReference type="ARBA" id="ARBA00022723"/>
    </source>
</evidence>
<dbReference type="SUPFAM" id="SSF53335">
    <property type="entry name" value="S-adenosyl-L-methionine-dependent methyltransferases"/>
    <property type="match status" value="1"/>
</dbReference>
<reference evidence="3 4" key="1">
    <citation type="submission" date="2023-06" db="EMBL/GenBank/DDBJ databases">
        <title>Actinomycetospora Odt1-22.</title>
        <authorList>
            <person name="Supong K."/>
        </authorList>
    </citation>
    <scope>NUCLEOTIDE SEQUENCE [LARGE SCALE GENOMIC DNA]</scope>
    <source>
        <strain evidence="3 4">Odt1-22</strain>
    </source>
</reference>
<keyword evidence="2" id="KW-0460">Magnesium</keyword>
<protein>
    <recommendedName>
        <fullName evidence="5">SAM-dependent methyltransferase</fullName>
    </recommendedName>
</protein>
<comment type="caution">
    <text evidence="3">The sequence shown here is derived from an EMBL/GenBank/DDBJ whole genome shotgun (WGS) entry which is preliminary data.</text>
</comment>
<sequence>MSTAMEGGGAYNAHASAQAASATFGLDQVRAAATSAPVDPGGWVTIADYGASEGRNSLVPMSAAVASVREAHGADRPIWVVHTDLPDNDFASLFTTVADDPGSYRGPGVYTAAVGRSFYEQVLPAASVSLGWSSIAVHWLRTAPGLADGVWPSAATAEEYRAWAQAGADDWSAFLTARAEEMLPGARLVVVVGAAHGEGRTRRSGAERAMDEVTRGLGELVDRGVVTEAERAAMTIPAWYRTEAEWAAPFADGGDLVLEELRFVDLGDPLWQQTPGADYPGAVAAALRVSFGPSLLQGLDPDRRAAVATALFDDHLARAIAAAPPGPWFDWRLAVLVVAKPG</sequence>
<evidence type="ECO:0000313" key="4">
    <source>
        <dbReference type="Proteomes" id="UP001231924"/>
    </source>
</evidence>
<organism evidence="3 4">
    <name type="scientific">Actinomycetospora termitidis</name>
    <dbReference type="NCBI Taxonomy" id="3053470"/>
    <lineage>
        <taxon>Bacteria</taxon>
        <taxon>Bacillati</taxon>
        <taxon>Actinomycetota</taxon>
        <taxon>Actinomycetes</taxon>
        <taxon>Pseudonocardiales</taxon>
        <taxon>Pseudonocardiaceae</taxon>
        <taxon>Actinomycetospora</taxon>
    </lineage>
</organism>
<dbReference type="RefSeq" id="WP_286056350.1">
    <property type="nucleotide sequence ID" value="NZ_JASVWF010000008.1"/>
</dbReference>
<dbReference type="InterPro" id="IPR042086">
    <property type="entry name" value="MeTrfase_capping"/>
</dbReference>
<evidence type="ECO:0000313" key="3">
    <source>
        <dbReference type="EMBL" id="MDL5159745.1"/>
    </source>
</evidence>
<dbReference type="InterPro" id="IPR005299">
    <property type="entry name" value="MeTrfase_7"/>
</dbReference>
<evidence type="ECO:0008006" key="5">
    <source>
        <dbReference type="Google" id="ProtNLM"/>
    </source>
</evidence>